<keyword evidence="2" id="KW-1133">Transmembrane helix</keyword>
<accession>A0A1C1YQS8</accession>
<dbReference type="AlphaFoldDB" id="A0A1C1YQS8"/>
<dbReference type="InterPro" id="IPR050623">
    <property type="entry name" value="Glucan_succinyl_AcylTrfase"/>
</dbReference>
<evidence type="ECO:0000313" key="4">
    <source>
        <dbReference type="EMBL" id="OCW55727.1"/>
    </source>
</evidence>
<dbReference type="InterPro" id="IPR002656">
    <property type="entry name" value="Acyl_transf_3_dom"/>
</dbReference>
<dbReference type="GO" id="GO:0016747">
    <property type="term" value="F:acyltransferase activity, transferring groups other than amino-acyl groups"/>
    <property type="evidence" value="ECO:0007669"/>
    <property type="project" value="InterPro"/>
</dbReference>
<feature type="transmembrane region" description="Helical" evidence="2">
    <location>
        <begin position="99"/>
        <end position="124"/>
    </location>
</feature>
<evidence type="ECO:0000259" key="3">
    <source>
        <dbReference type="Pfam" id="PF01757"/>
    </source>
</evidence>
<keyword evidence="2" id="KW-0812">Transmembrane</keyword>
<keyword evidence="5" id="KW-1185">Reference proteome</keyword>
<dbReference type="PANTHER" id="PTHR36927">
    <property type="entry name" value="BLR4337 PROTEIN"/>
    <property type="match status" value="1"/>
</dbReference>
<feature type="transmembrane region" description="Helical" evidence="2">
    <location>
        <begin position="341"/>
        <end position="361"/>
    </location>
</feature>
<feature type="transmembrane region" description="Helical" evidence="2">
    <location>
        <begin position="245"/>
        <end position="266"/>
    </location>
</feature>
<dbReference type="Pfam" id="PF01757">
    <property type="entry name" value="Acyl_transf_3"/>
    <property type="match status" value="1"/>
</dbReference>
<feature type="transmembrane region" description="Helical" evidence="2">
    <location>
        <begin position="144"/>
        <end position="168"/>
    </location>
</feature>
<feature type="transmembrane region" description="Helical" evidence="2">
    <location>
        <begin position="215"/>
        <end position="238"/>
    </location>
</feature>
<protein>
    <recommendedName>
        <fullName evidence="3">Acyltransferase 3 domain-containing protein</fullName>
    </recommendedName>
</protein>
<comment type="caution">
    <text evidence="4">The sequence shown here is derived from an EMBL/GenBank/DDBJ whole genome shotgun (WGS) entry which is preliminary data.</text>
</comment>
<feature type="region of interest" description="Disordered" evidence="1">
    <location>
        <begin position="380"/>
        <end position="403"/>
    </location>
</feature>
<dbReference type="RefSeq" id="WP_066183754.1">
    <property type="nucleotide sequence ID" value="NZ_LQZT01000049.1"/>
</dbReference>
<feature type="transmembrane region" description="Helical" evidence="2">
    <location>
        <begin position="315"/>
        <end position="335"/>
    </location>
</feature>
<dbReference type="Proteomes" id="UP000094795">
    <property type="component" value="Unassembled WGS sequence"/>
</dbReference>
<feature type="transmembrane region" description="Helical" evidence="2">
    <location>
        <begin position="20"/>
        <end position="38"/>
    </location>
</feature>
<reference evidence="4 5" key="1">
    <citation type="submission" date="2015-12" db="EMBL/GenBank/DDBJ databases">
        <authorList>
            <person name="Shamseldin A."/>
            <person name="Moawad H."/>
            <person name="Abd El-Rahim W.M."/>
            <person name="Sadowsky M.J."/>
        </authorList>
    </citation>
    <scope>NUCLEOTIDE SEQUENCE [LARGE SCALE GENOMIC DNA]</scope>
    <source>
        <strain evidence="4 5">JC234</strain>
    </source>
</reference>
<dbReference type="PANTHER" id="PTHR36927:SF1">
    <property type="entry name" value="MDO-LIKE PROTEIN"/>
    <property type="match status" value="1"/>
</dbReference>
<evidence type="ECO:0000256" key="2">
    <source>
        <dbReference type="SAM" id="Phobius"/>
    </source>
</evidence>
<feature type="transmembrane region" description="Helical" evidence="2">
    <location>
        <begin position="272"/>
        <end position="294"/>
    </location>
</feature>
<evidence type="ECO:0000313" key="5">
    <source>
        <dbReference type="Proteomes" id="UP000094795"/>
    </source>
</evidence>
<keyword evidence="2" id="KW-0472">Membrane</keyword>
<name>A0A1C1YQS8_9HYPH</name>
<feature type="transmembrane region" description="Helical" evidence="2">
    <location>
        <begin position="58"/>
        <end position="79"/>
    </location>
</feature>
<sequence length="403" mass="44133">MRIGDGGSRQRLHYWDFARALFLVLGIPFHAAVAYSLTHEWSVSSPDKSQVLTWLANFLHTFRMPGFFMLAGMFSVMLLERRGVRAWLRSRFLRLGLPLLSATLLILPFQIVVSSISLGVTGAVPWAEVPVRMGHSLTHFGEPWISHLWFLWALIAYCVALAVVYAALGGQGLRRRAQGLVAWIGANRLLSFSAFAAICQLCAQAQTMIVSASPYYGNAVINYNLYAPYFAFGVVLFYSRTLHDLLLKPGFGSLAVGVALVTASQLPPTGLLTHTLAVMAAIFGALLIVGFISSQARQHFSHPDGRVRKLVDASFTIYLFHHPVIFVLATLFLLVDLPPVIEFSVIAPLAGLIAYAIHLGVRRSAILTLMFNGALPKPKRAAPAEDAGQPRTAPAERIFPARG</sequence>
<proteinExistence type="predicted"/>
<gene>
    <name evidence="4" type="ORF">AWJ14_14670</name>
</gene>
<feature type="domain" description="Acyltransferase 3" evidence="3">
    <location>
        <begin position="13"/>
        <end position="357"/>
    </location>
</feature>
<dbReference type="STRING" id="1480615.AWJ14_14670"/>
<dbReference type="EMBL" id="LQZT01000049">
    <property type="protein sequence ID" value="OCW55727.1"/>
    <property type="molecule type" value="Genomic_DNA"/>
</dbReference>
<organism evidence="4 5">
    <name type="scientific">Hoeflea olei</name>
    <dbReference type="NCBI Taxonomy" id="1480615"/>
    <lineage>
        <taxon>Bacteria</taxon>
        <taxon>Pseudomonadati</taxon>
        <taxon>Pseudomonadota</taxon>
        <taxon>Alphaproteobacteria</taxon>
        <taxon>Hyphomicrobiales</taxon>
        <taxon>Rhizobiaceae</taxon>
        <taxon>Hoeflea</taxon>
    </lineage>
</organism>
<evidence type="ECO:0000256" key="1">
    <source>
        <dbReference type="SAM" id="MobiDB-lite"/>
    </source>
</evidence>
<feature type="transmembrane region" description="Helical" evidence="2">
    <location>
        <begin position="189"/>
        <end position="209"/>
    </location>
</feature>